<accession>A0ABV3LYE8</accession>
<feature type="signal peptide" evidence="1">
    <location>
        <begin position="1"/>
        <end position="26"/>
    </location>
</feature>
<dbReference type="RefSeq" id="WP_359771812.1">
    <property type="nucleotide sequence ID" value="NZ_JBEYRR010000001.1"/>
</dbReference>
<protein>
    <submittedName>
        <fullName evidence="2">Uncharacterized protein</fullName>
    </submittedName>
</protein>
<keyword evidence="3" id="KW-1185">Reference proteome</keyword>
<gene>
    <name evidence="2" type="ORF">AB0887_21320</name>
</gene>
<evidence type="ECO:0000313" key="2">
    <source>
        <dbReference type="EMBL" id="MEW2364469.1"/>
    </source>
</evidence>
<sequence>MRTFLAALVVTLTVAALGPGAVPAAAADRNGAATGTLIVNGVSHTNPRGCYPSNGSVVSIVNNTDKTVRIYPNSACSGQSEGWLAPGGRAVMYGSSVSVD</sequence>
<dbReference type="Proteomes" id="UP001553843">
    <property type="component" value="Unassembled WGS sequence"/>
</dbReference>
<keyword evidence="1" id="KW-0732">Signal</keyword>
<evidence type="ECO:0000313" key="3">
    <source>
        <dbReference type="Proteomes" id="UP001553843"/>
    </source>
</evidence>
<feature type="chain" id="PRO_5046318580" evidence="1">
    <location>
        <begin position="27"/>
        <end position="100"/>
    </location>
</feature>
<reference evidence="2 3" key="1">
    <citation type="submission" date="2024-06" db="EMBL/GenBank/DDBJ databases">
        <title>The Natural Products Discovery Center: Release of the First 8490 Sequenced Strains for Exploring Actinobacteria Biosynthetic Diversity.</title>
        <authorList>
            <person name="Kalkreuter E."/>
            <person name="Kautsar S.A."/>
            <person name="Yang D."/>
            <person name="Bader C.D."/>
            <person name="Teijaro C.N."/>
            <person name="Fluegel L."/>
            <person name="Davis C.M."/>
            <person name="Simpson J.R."/>
            <person name="Lauterbach L."/>
            <person name="Steele A.D."/>
            <person name="Gui C."/>
            <person name="Meng S."/>
            <person name="Li G."/>
            <person name="Viehrig K."/>
            <person name="Ye F."/>
            <person name="Su P."/>
            <person name="Kiefer A.F."/>
            <person name="Nichols A."/>
            <person name="Cepeda A.J."/>
            <person name="Yan W."/>
            <person name="Fan B."/>
            <person name="Jiang Y."/>
            <person name="Adhikari A."/>
            <person name="Zheng C.-J."/>
            <person name="Schuster L."/>
            <person name="Cowan T.M."/>
            <person name="Smanski M.J."/>
            <person name="Chevrette M.G."/>
            <person name="De Carvalho L.P.S."/>
            <person name="Shen B."/>
        </authorList>
    </citation>
    <scope>NUCLEOTIDE SEQUENCE [LARGE SCALE GENOMIC DNA]</scope>
    <source>
        <strain evidence="2 3">NPDC047833</strain>
    </source>
</reference>
<dbReference type="EMBL" id="JBEYRS010000008">
    <property type="protein sequence ID" value="MEW2364469.1"/>
    <property type="molecule type" value="Genomic_DNA"/>
</dbReference>
<organism evidence="2 3">
    <name type="scientific">Streptomyces huasconensis</name>
    <dbReference type="NCBI Taxonomy" id="1854574"/>
    <lineage>
        <taxon>Bacteria</taxon>
        <taxon>Bacillati</taxon>
        <taxon>Actinomycetota</taxon>
        <taxon>Actinomycetes</taxon>
        <taxon>Kitasatosporales</taxon>
        <taxon>Streptomycetaceae</taxon>
        <taxon>Streptomyces</taxon>
    </lineage>
</organism>
<evidence type="ECO:0000256" key="1">
    <source>
        <dbReference type="SAM" id="SignalP"/>
    </source>
</evidence>
<name>A0ABV3LYE8_9ACTN</name>
<proteinExistence type="predicted"/>
<comment type="caution">
    <text evidence="2">The sequence shown here is derived from an EMBL/GenBank/DDBJ whole genome shotgun (WGS) entry which is preliminary data.</text>
</comment>